<evidence type="ECO:0000313" key="3">
    <source>
        <dbReference type="EMBL" id="KCW46022.1"/>
    </source>
</evidence>
<protein>
    <submittedName>
        <fullName evidence="3">Uncharacterized protein</fullName>
    </submittedName>
</protein>
<evidence type="ECO:0000313" key="4">
    <source>
        <dbReference type="Proteomes" id="UP000030711"/>
    </source>
</evidence>
<reference evidence="2" key="3">
    <citation type="submission" date="2023-04" db="EMBL/GenBank/DDBJ databases">
        <title>WGS assembly of Eucalyptus grandis.</title>
        <authorList>
            <person name="Myburg A."/>
            <person name="Grattapaglia D."/>
            <person name="Tuskan G."/>
            <person name="Hellsten U."/>
            <person name="Hayes R."/>
            <person name="Grimwood J."/>
            <person name="Jenkins J."/>
            <person name="Lindquist E."/>
            <person name="Tice H."/>
            <person name="Bauer D."/>
            <person name="Goodstein D."/>
            <person name="Dubchak I."/>
            <person name="Poliakov A."/>
            <person name="Mizrachi E."/>
            <person name="Kullan A."/>
            <person name="Hussey S."/>
            <person name="Pinard D."/>
            <person name="Van D."/>
            <person name="Singh P."/>
            <person name="Van J."/>
            <person name="Silva-Junior O."/>
            <person name="Togawa R."/>
            <person name="Pappas M."/>
            <person name="Faria D."/>
            <person name="Sansaloni C."/>
            <person name="Petroli C."/>
            <person name="Yang X."/>
            <person name="Ranjan P."/>
            <person name="Tschaplinski T."/>
            <person name="Ye C."/>
            <person name="Li T."/>
            <person name="Sterck L."/>
            <person name="Vanneste K."/>
            <person name="Murat F."/>
            <person name="Soler M."/>
            <person name="Clemente H."/>
            <person name="Saidi N."/>
            <person name="Cassan-Wang H."/>
            <person name="Dunand C."/>
            <person name="Hefer C."/>
            <person name="Bornberg-Bauer E."/>
            <person name="Kersting A."/>
            <person name="Vining K."/>
            <person name="Amarasinghe V."/>
            <person name="Ranik M."/>
            <person name="Naithani S."/>
            <person name="Elser J."/>
            <person name="Boyd A."/>
            <person name="Liston A."/>
            <person name="Spatafora J."/>
            <person name="Dharmwardhana P."/>
            <person name="Raja R."/>
            <person name="Sullivan C."/>
            <person name="Romanel E."/>
            <person name="Alves-Ferreira M."/>
            <person name="Kulheim C."/>
            <person name="Foley W."/>
            <person name="Carocha V."/>
            <person name="Paiva J."/>
            <person name="Kudrna D."/>
            <person name="Brommonschenkel S."/>
            <person name="Pasquali G."/>
            <person name="Byrne M."/>
            <person name="Rigault P."/>
            <person name="Tibbits J."/>
            <person name="Spokevicius A."/>
            <person name="Jones R."/>
            <person name="Steane D."/>
            <person name="Vaillancourt R."/>
            <person name="Potts B."/>
            <person name="Joubert F."/>
            <person name="Barry K."/>
            <person name="Pappas G."/>
            <person name="Strauss S."/>
            <person name="Jaiswal P."/>
            <person name="Grima-Pettenati J."/>
            <person name="Salse J."/>
            <person name="Van D."/>
            <person name="Rokhsar D."/>
            <person name="Schmutz J."/>
        </authorList>
    </citation>
    <scope>NUCLEOTIDE SEQUENCE</scope>
    <source>
        <tissue evidence="2">Leaf extractions</tissue>
    </source>
</reference>
<sequence length="154" mass="16408">MRLGTGEREASSWVRAFCRRGPRICKRRDSGGWISARLRLRVTGGLGSNGGDRSAEEGRNGRDWRGVRGVPVAGAGRDEAEAAGRGPEQAVRGGSDGQATVAAGVGLRKDVDRWSSGRRRQVVRLNSAVRRTTVPRGGGGTGEWLQMRAAGGER</sequence>
<dbReference type="Proteomes" id="UP000030711">
    <property type="component" value="Unassembled WGS sequence"/>
</dbReference>
<reference evidence="2" key="2">
    <citation type="journal article" date="2014" name="Nature">
        <title>The genome of Eucalyptus grandis.</title>
        <authorList>
            <person name="Myburg A.A."/>
            <person name="Grattapaglia D."/>
            <person name="Tuskan G.A."/>
            <person name="Hellsten U."/>
            <person name="Hayes R.D."/>
            <person name="Grimwood J."/>
            <person name="Jenkins J."/>
            <person name="Lindquist E."/>
            <person name="Tice H."/>
            <person name="Bauer D."/>
            <person name="Goodstein D.M."/>
            <person name="Dubchak I."/>
            <person name="Poliakov A."/>
            <person name="Mizrachi E."/>
            <person name="Kullan A.R."/>
            <person name="Hussey S.G."/>
            <person name="Pinard D."/>
            <person name="van der Merwe K."/>
            <person name="Singh P."/>
            <person name="van Jaarsveld I."/>
            <person name="Silva-Junior O.B."/>
            <person name="Togawa R.C."/>
            <person name="Pappas M.R."/>
            <person name="Faria D.A."/>
            <person name="Sansaloni C.P."/>
            <person name="Petroli C.D."/>
            <person name="Yang X."/>
            <person name="Ranjan P."/>
            <person name="Tschaplinski T.J."/>
            <person name="Ye C.Y."/>
            <person name="Li T."/>
            <person name="Sterck L."/>
            <person name="Vanneste K."/>
            <person name="Murat F."/>
            <person name="Soler M."/>
            <person name="Clemente H.S."/>
            <person name="Saidi N."/>
            <person name="Cassan-Wang H."/>
            <person name="Dunand C."/>
            <person name="Hefer C.A."/>
            <person name="Bornberg-Bauer E."/>
            <person name="Kersting A.R."/>
            <person name="Vining K."/>
            <person name="Amarasinghe V."/>
            <person name="Ranik M."/>
            <person name="Naithani S."/>
            <person name="Elser J."/>
            <person name="Boyd A.E."/>
            <person name="Liston A."/>
            <person name="Spatafora J.W."/>
            <person name="Dharmwardhana P."/>
            <person name="Raja R."/>
            <person name="Sullivan C."/>
            <person name="Romanel E."/>
            <person name="Alves-Ferreira M."/>
            <person name="Kulheim C."/>
            <person name="Foley W."/>
            <person name="Carocha V."/>
            <person name="Paiva J."/>
            <person name="Kudrna D."/>
            <person name="Brommonschenkel S.H."/>
            <person name="Pasquali G."/>
            <person name="Byrne M."/>
            <person name="Rigault P."/>
            <person name="Tibbits J."/>
            <person name="Spokevicius A."/>
            <person name="Jones R.C."/>
            <person name="Steane D.A."/>
            <person name="Vaillancourt R.E."/>
            <person name="Potts B.M."/>
            <person name="Joubert F."/>
            <person name="Barry K."/>
            <person name="Pappas G.J."/>
            <person name="Strauss S.H."/>
            <person name="Jaiswal P."/>
            <person name="Grima-Pettenati J."/>
            <person name="Salse J."/>
            <person name="Van de Peer Y."/>
            <person name="Rokhsar D.S."/>
            <person name="Schmutz J."/>
        </authorList>
    </citation>
    <scope>NUCLEOTIDE SEQUENCE</scope>
    <source>
        <tissue evidence="2">Leaf extractions</tissue>
    </source>
</reference>
<evidence type="ECO:0000313" key="2">
    <source>
        <dbReference type="EMBL" id="KAK2633278.1"/>
    </source>
</evidence>
<reference evidence="2" key="4">
    <citation type="submission" date="2023-07" db="EMBL/GenBank/DDBJ databases">
        <authorList>
            <person name="Myburg A.A."/>
            <person name="Grattapaglia D."/>
            <person name="Tuskan G.A."/>
            <person name="Hellsten U."/>
            <person name="Hayes R.D."/>
            <person name="Grimwood J."/>
            <person name="Jenkins J."/>
            <person name="Lindquist E."/>
            <person name="Tice H."/>
            <person name="Bauer D."/>
            <person name="Goodstein D.M."/>
            <person name="Dubchak I."/>
            <person name="Poliakov A."/>
            <person name="Mizrachi E."/>
            <person name="Kullan A.R."/>
            <person name="Hussey S.G."/>
            <person name="Pinard D."/>
            <person name="Van D.M."/>
            <person name="Singh P."/>
            <person name="Van J.I."/>
            <person name="Silva-Junior O.B."/>
            <person name="Togawa R.C."/>
            <person name="Pappas M.R."/>
            <person name="Faria D.A."/>
            <person name="Sansaloni C.P."/>
            <person name="Petroli C.D."/>
            <person name="Yang X."/>
            <person name="Ranjan P."/>
            <person name="Tschaplinski T.J."/>
            <person name="Ye C.Y."/>
            <person name="Li T."/>
            <person name="Sterck L."/>
            <person name="Vanneste K."/>
            <person name="Murat F."/>
            <person name="Soler M."/>
            <person name="Clemente H.S."/>
            <person name="Saidi N."/>
            <person name="Cassan-Wang H."/>
            <person name="Dunand C."/>
            <person name="Hefer C.A."/>
            <person name="Bornberg-Bauer E."/>
            <person name="Kersting A.R."/>
            <person name="Vining K."/>
            <person name="Amarasinghe V."/>
            <person name="Ranik M."/>
            <person name="Naithani S."/>
            <person name="Elser J."/>
            <person name="Boyd A.E."/>
            <person name="Liston A."/>
            <person name="Spatafora J.W."/>
            <person name="Dharmwardhana P."/>
            <person name="Raja R."/>
            <person name="Sullivan C."/>
            <person name="Romanel E."/>
            <person name="Alves-Ferreira M."/>
            <person name="Kulheim C."/>
            <person name="Foley W."/>
            <person name="Carocha V."/>
            <person name="Paiva J."/>
            <person name="Kudrna D."/>
            <person name="Brommonschenkel S.H."/>
            <person name="Pasquali G."/>
            <person name="Byrne M."/>
            <person name="Rigault P."/>
            <person name="Tibbits J."/>
            <person name="Spokevicius A."/>
            <person name="Jones R.C."/>
            <person name="Steane D.A."/>
            <person name="Vaillancourt R.E."/>
            <person name="Potts B.M."/>
            <person name="Joubert F."/>
            <person name="Barry K."/>
            <person name="Pappas G.J."/>
            <person name="Strauss S.H."/>
            <person name="Jaiswal P."/>
            <person name="Grima-Pettenati J."/>
            <person name="Salse J."/>
            <person name="Van D.P."/>
            <person name="Rokhsar D.S."/>
            <person name="Schmutz J."/>
        </authorList>
    </citation>
    <scope>NUCLEOTIDE SEQUENCE</scope>
    <source>
        <tissue evidence="2">Leaf extractions</tissue>
    </source>
</reference>
<evidence type="ECO:0000256" key="1">
    <source>
        <dbReference type="SAM" id="MobiDB-lite"/>
    </source>
</evidence>
<feature type="compositionally biased region" description="Basic and acidic residues" evidence="1">
    <location>
        <begin position="53"/>
        <end position="66"/>
    </location>
</feature>
<proteinExistence type="predicted"/>
<dbReference type="Gramene" id="KCW46022">
    <property type="protein sequence ID" value="KCW46022"/>
    <property type="gene ID" value="EUGRSUZ_L00092"/>
</dbReference>
<dbReference type="EMBL" id="KK198765">
    <property type="protein sequence ID" value="KCW46022.1"/>
    <property type="molecule type" value="Genomic_DNA"/>
</dbReference>
<keyword evidence="4" id="KW-1185">Reference proteome</keyword>
<dbReference type="AlphaFoldDB" id="A0A058ZW86"/>
<name>A0A058ZW86_EUCGR</name>
<dbReference type="EMBL" id="MU848260">
    <property type="protein sequence ID" value="KAK2633278.1"/>
    <property type="molecule type" value="Genomic_DNA"/>
</dbReference>
<gene>
    <name evidence="3" type="ORF">EUGRSUZ_L00092</name>
</gene>
<organism evidence="3">
    <name type="scientific">Eucalyptus grandis</name>
    <name type="common">Flooded gum</name>
    <dbReference type="NCBI Taxonomy" id="71139"/>
    <lineage>
        <taxon>Eukaryota</taxon>
        <taxon>Viridiplantae</taxon>
        <taxon>Streptophyta</taxon>
        <taxon>Embryophyta</taxon>
        <taxon>Tracheophyta</taxon>
        <taxon>Spermatophyta</taxon>
        <taxon>Magnoliopsida</taxon>
        <taxon>eudicotyledons</taxon>
        <taxon>Gunneridae</taxon>
        <taxon>Pentapetalae</taxon>
        <taxon>rosids</taxon>
        <taxon>malvids</taxon>
        <taxon>Myrtales</taxon>
        <taxon>Myrtaceae</taxon>
        <taxon>Myrtoideae</taxon>
        <taxon>Eucalypteae</taxon>
        <taxon>Eucalyptus</taxon>
    </lineage>
</organism>
<accession>A0A058ZW86</accession>
<dbReference type="InParanoid" id="A0A058ZW86"/>
<reference evidence="3" key="1">
    <citation type="submission" date="2013-07" db="EMBL/GenBank/DDBJ databases">
        <title>The genome of Eucalyptus grandis.</title>
        <authorList>
            <person name="Schmutz J."/>
            <person name="Hayes R."/>
            <person name="Myburg A."/>
            <person name="Tuskan G."/>
            <person name="Grattapaglia D."/>
            <person name="Rokhsar D.S."/>
        </authorList>
    </citation>
    <scope>NUCLEOTIDE SEQUENCE</scope>
    <source>
        <tissue evidence="3">Leaf extractions</tissue>
    </source>
</reference>
<feature type="region of interest" description="Disordered" evidence="1">
    <location>
        <begin position="44"/>
        <end position="98"/>
    </location>
</feature>
<feature type="region of interest" description="Disordered" evidence="1">
    <location>
        <begin position="132"/>
        <end position="154"/>
    </location>
</feature>